<feature type="region of interest" description="Disordered" evidence="1">
    <location>
        <begin position="1"/>
        <end position="34"/>
    </location>
</feature>
<evidence type="ECO:0000256" key="1">
    <source>
        <dbReference type="SAM" id="MobiDB-lite"/>
    </source>
</evidence>
<evidence type="ECO:0000313" key="2">
    <source>
        <dbReference type="EMBL" id="KAJ8932780.1"/>
    </source>
</evidence>
<comment type="caution">
    <text evidence="2">The sequence shown here is derived from an EMBL/GenBank/DDBJ whole genome shotgun (WGS) entry which is preliminary data.</text>
</comment>
<dbReference type="Proteomes" id="UP001162156">
    <property type="component" value="Unassembled WGS sequence"/>
</dbReference>
<sequence>MDNPGSSLFQGPDIKINNSQNNEEEEDLEDQRRRKEELQNLLTVALDDFNYDESTVNSSTNISVASLDEMQQNYRQASDSNEQLKVLYDVRLRELSNIKTEYDNYKGEKTREIDVLKNKLLLSEAEMRQLKISLKNANDLLGIF</sequence>
<reference evidence="2" key="1">
    <citation type="journal article" date="2023" name="Insect Mol. Biol.">
        <title>Genome sequencing provides insights into the evolution of gene families encoding plant cell wall-degrading enzymes in longhorned beetles.</title>
        <authorList>
            <person name="Shin N.R."/>
            <person name="Okamura Y."/>
            <person name="Kirsch R."/>
            <person name="Pauchet Y."/>
        </authorList>
    </citation>
    <scope>NUCLEOTIDE SEQUENCE</scope>
    <source>
        <strain evidence="2">RBIC_L_NR</strain>
    </source>
</reference>
<protein>
    <submittedName>
        <fullName evidence="2">Uncharacterized protein</fullName>
    </submittedName>
</protein>
<dbReference type="EMBL" id="JANEYF010003969">
    <property type="protein sequence ID" value="KAJ8932780.1"/>
    <property type="molecule type" value="Genomic_DNA"/>
</dbReference>
<keyword evidence="3" id="KW-1185">Reference proteome</keyword>
<organism evidence="2 3">
    <name type="scientific">Rhamnusium bicolor</name>
    <dbReference type="NCBI Taxonomy" id="1586634"/>
    <lineage>
        <taxon>Eukaryota</taxon>
        <taxon>Metazoa</taxon>
        <taxon>Ecdysozoa</taxon>
        <taxon>Arthropoda</taxon>
        <taxon>Hexapoda</taxon>
        <taxon>Insecta</taxon>
        <taxon>Pterygota</taxon>
        <taxon>Neoptera</taxon>
        <taxon>Endopterygota</taxon>
        <taxon>Coleoptera</taxon>
        <taxon>Polyphaga</taxon>
        <taxon>Cucujiformia</taxon>
        <taxon>Chrysomeloidea</taxon>
        <taxon>Cerambycidae</taxon>
        <taxon>Lepturinae</taxon>
        <taxon>Rhagiini</taxon>
        <taxon>Rhamnusium</taxon>
    </lineage>
</organism>
<accession>A0AAV8X316</accession>
<gene>
    <name evidence="2" type="ORF">NQ314_014484</name>
</gene>
<proteinExistence type="predicted"/>
<dbReference type="AlphaFoldDB" id="A0AAV8X316"/>
<evidence type="ECO:0000313" key="3">
    <source>
        <dbReference type="Proteomes" id="UP001162156"/>
    </source>
</evidence>
<name>A0AAV8X316_9CUCU</name>